<proteinExistence type="predicted"/>
<evidence type="ECO:0000313" key="3">
    <source>
        <dbReference type="Proteomes" id="UP000053989"/>
    </source>
</evidence>
<organism evidence="2 3">
    <name type="scientific">Scleroderma citrinum Foug A</name>
    <dbReference type="NCBI Taxonomy" id="1036808"/>
    <lineage>
        <taxon>Eukaryota</taxon>
        <taxon>Fungi</taxon>
        <taxon>Dikarya</taxon>
        <taxon>Basidiomycota</taxon>
        <taxon>Agaricomycotina</taxon>
        <taxon>Agaricomycetes</taxon>
        <taxon>Agaricomycetidae</taxon>
        <taxon>Boletales</taxon>
        <taxon>Sclerodermatineae</taxon>
        <taxon>Sclerodermataceae</taxon>
        <taxon>Scleroderma</taxon>
    </lineage>
</organism>
<feature type="compositionally biased region" description="Low complexity" evidence="1">
    <location>
        <begin position="1"/>
        <end position="17"/>
    </location>
</feature>
<dbReference type="InParanoid" id="A0A0C3ACN9"/>
<dbReference type="EMBL" id="KN822040">
    <property type="protein sequence ID" value="KIM62677.1"/>
    <property type="molecule type" value="Genomic_DNA"/>
</dbReference>
<evidence type="ECO:0000256" key="1">
    <source>
        <dbReference type="SAM" id="MobiDB-lite"/>
    </source>
</evidence>
<reference evidence="2 3" key="1">
    <citation type="submission" date="2014-04" db="EMBL/GenBank/DDBJ databases">
        <authorList>
            <consortium name="DOE Joint Genome Institute"/>
            <person name="Kuo A."/>
            <person name="Kohler A."/>
            <person name="Nagy L.G."/>
            <person name="Floudas D."/>
            <person name="Copeland A."/>
            <person name="Barry K.W."/>
            <person name="Cichocki N."/>
            <person name="Veneault-Fourrey C."/>
            <person name="LaButti K."/>
            <person name="Lindquist E.A."/>
            <person name="Lipzen A."/>
            <person name="Lundell T."/>
            <person name="Morin E."/>
            <person name="Murat C."/>
            <person name="Sun H."/>
            <person name="Tunlid A."/>
            <person name="Henrissat B."/>
            <person name="Grigoriev I.V."/>
            <person name="Hibbett D.S."/>
            <person name="Martin F."/>
            <person name="Nordberg H.P."/>
            <person name="Cantor M.N."/>
            <person name="Hua S.X."/>
        </authorList>
    </citation>
    <scope>NUCLEOTIDE SEQUENCE [LARGE SCALE GENOMIC DNA]</scope>
    <source>
        <strain evidence="2 3">Foug A</strain>
    </source>
</reference>
<dbReference type="HOGENOM" id="CLU_1816948_0_0_1"/>
<dbReference type="Proteomes" id="UP000053989">
    <property type="component" value="Unassembled WGS sequence"/>
</dbReference>
<protein>
    <submittedName>
        <fullName evidence="2">Uncharacterized protein</fullName>
    </submittedName>
</protein>
<feature type="region of interest" description="Disordered" evidence="1">
    <location>
        <begin position="1"/>
        <end position="31"/>
    </location>
</feature>
<accession>A0A0C3ACN9</accession>
<sequence>MTKKSLSLSSRRPLMPTASRKRGKIPMPRSRNSLERSLEVGVISLQGLDLLSARAVMTMKNCDSVSLRRPVVVKSNAGGCRNFPSDYNQNNYHQMVRRLNILTFYSFMVHQQLLRPYASFTVHHMSLIYYIASDESDVEGIA</sequence>
<name>A0A0C3ACN9_9AGAM</name>
<evidence type="ECO:0000313" key="2">
    <source>
        <dbReference type="EMBL" id="KIM62677.1"/>
    </source>
</evidence>
<keyword evidence="3" id="KW-1185">Reference proteome</keyword>
<dbReference type="AlphaFoldDB" id="A0A0C3ACN9"/>
<reference evidence="3" key="2">
    <citation type="submission" date="2015-01" db="EMBL/GenBank/DDBJ databases">
        <title>Evolutionary Origins and Diversification of the Mycorrhizal Mutualists.</title>
        <authorList>
            <consortium name="DOE Joint Genome Institute"/>
            <consortium name="Mycorrhizal Genomics Consortium"/>
            <person name="Kohler A."/>
            <person name="Kuo A."/>
            <person name="Nagy L.G."/>
            <person name="Floudas D."/>
            <person name="Copeland A."/>
            <person name="Barry K.W."/>
            <person name="Cichocki N."/>
            <person name="Veneault-Fourrey C."/>
            <person name="LaButti K."/>
            <person name="Lindquist E.A."/>
            <person name="Lipzen A."/>
            <person name="Lundell T."/>
            <person name="Morin E."/>
            <person name="Murat C."/>
            <person name="Riley R."/>
            <person name="Ohm R."/>
            <person name="Sun H."/>
            <person name="Tunlid A."/>
            <person name="Henrissat B."/>
            <person name="Grigoriev I.V."/>
            <person name="Hibbett D.S."/>
            <person name="Martin F."/>
        </authorList>
    </citation>
    <scope>NUCLEOTIDE SEQUENCE [LARGE SCALE GENOMIC DNA]</scope>
    <source>
        <strain evidence="3">Foug A</strain>
    </source>
</reference>
<gene>
    <name evidence="2" type="ORF">SCLCIDRAFT_786306</name>
</gene>